<dbReference type="RefSeq" id="WP_116269739.1">
    <property type="nucleotide sequence ID" value="NZ_BGZJ01000001.1"/>
</dbReference>
<evidence type="ECO:0000259" key="1">
    <source>
        <dbReference type="Pfam" id="PF02541"/>
    </source>
</evidence>
<evidence type="ECO:0000313" key="2">
    <source>
        <dbReference type="EMBL" id="GBO93346.1"/>
    </source>
</evidence>
<name>A0A388SAW1_9BURK</name>
<evidence type="ECO:0000313" key="3">
    <source>
        <dbReference type="Proteomes" id="UP000266091"/>
    </source>
</evidence>
<sequence length="302" mass="32298">MTEKYAVIDLGSNSFRLEIGHFDGRKLVSDHYVKETVRLAAGFDSRGCLTEDTETRALASLARFGRLIRGIPLSRIRAVGTQALRIAKNSSDFLTRAEPVLGCPIHIIPGTEEARLTYLGCIKSLNPPTTDPILVIDIGGASTELSVGDGSRLCEATSFPIGCVNTTIASFSSRELNEQTIAKAIDRAAQVFEAEAARFTSHPWKSAYGSAGTISSLHSVAAACGWSSGPITPDIIRLASQALAKAGYIDQLNLPGLKPDRRDIIAGGFAVLAALFRVFRIQELNLATGSLRTGVFYDLSGL</sequence>
<dbReference type="InterPro" id="IPR050273">
    <property type="entry name" value="GppA/Ppx_hydrolase"/>
</dbReference>
<dbReference type="SUPFAM" id="SSF53067">
    <property type="entry name" value="Actin-like ATPase domain"/>
    <property type="match status" value="2"/>
</dbReference>
<dbReference type="InterPro" id="IPR043129">
    <property type="entry name" value="ATPase_NBD"/>
</dbReference>
<dbReference type="PANTHER" id="PTHR30005">
    <property type="entry name" value="EXOPOLYPHOSPHATASE"/>
    <property type="match status" value="1"/>
</dbReference>
<dbReference type="CDD" id="cd24053">
    <property type="entry name" value="ASKHA_NBD_EcPPX-GppA-like"/>
    <property type="match status" value="1"/>
</dbReference>
<protein>
    <recommendedName>
        <fullName evidence="1">Ppx/GppA phosphatase N-terminal domain-containing protein</fullName>
    </recommendedName>
</protein>
<accession>A0A388SAW1</accession>
<dbReference type="EMBL" id="BGZJ01000001">
    <property type="protein sequence ID" value="GBO93346.1"/>
    <property type="molecule type" value="Genomic_DNA"/>
</dbReference>
<dbReference type="PANTHER" id="PTHR30005:SF0">
    <property type="entry name" value="RETROGRADE REGULATION PROTEIN 2"/>
    <property type="match status" value="1"/>
</dbReference>
<dbReference type="Pfam" id="PF02541">
    <property type="entry name" value="Ppx-GppA"/>
    <property type="match status" value="1"/>
</dbReference>
<comment type="caution">
    <text evidence="2">The sequence shown here is derived from an EMBL/GenBank/DDBJ whole genome shotgun (WGS) entry which is preliminary data.</text>
</comment>
<proteinExistence type="predicted"/>
<feature type="domain" description="Ppx/GppA phosphatase N-terminal" evidence="1">
    <location>
        <begin position="34"/>
        <end position="299"/>
    </location>
</feature>
<dbReference type="Gene3D" id="3.30.420.40">
    <property type="match status" value="1"/>
</dbReference>
<organism evidence="2 3">
    <name type="scientific">Mesosutterella multiformis</name>
    <dbReference type="NCBI Taxonomy" id="2259133"/>
    <lineage>
        <taxon>Bacteria</taxon>
        <taxon>Pseudomonadati</taxon>
        <taxon>Pseudomonadota</taxon>
        <taxon>Betaproteobacteria</taxon>
        <taxon>Burkholderiales</taxon>
        <taxon>Sutterellaceae</taxon>
        <taxon>Mesosutterella</taxon>
    </lineage>
</organism>
<reference evidence="2 3" key="1">
    <citation type="journal article" date="2018" name="Int. J. Syst. Evol. Microbiol.">
        <title>Mesosutterella multiformis gen. nov., sp. nov., a member of the family Sutterellaceae and Sutterella megalosphaeroides sp. nov., isolated from human faeces.</title>
        <authorList>
            <person name="Sakamoto M."/>
            <person name="Ikeyama N."/>
            <person name="Kunihiro T."/>
            <person name="Iino T."/>
            <person name="Yuki M."/>
            <person name="Ohkuma M."/>
        </authorList>
    </citation>
    <scope>NUCLEOTIDE SEQUENCE [LARGE SCALE GENOMIC DNA]</scope>
    <source>
        <strain evidence="2 3">4NBBH2</strain>
    </source>
</reference>
<dbReference type="InterPro" id="IPR003695">
    <property type="entry name" value="Ppx_GppA_N"/>
</dbReference>
<dbReference type="OrthoDB" id="9793035at2"/>
<dbReference type="GO" id="GO:0016462">
    <property type="term" value="F:pyrophosphatase activity"/>
    <property type="evidence" value="ECO:0007669"/>
    <property type="project" value="TreeGrafter"/>
</dbReference>
<dbReference type="Proteomes" id="UP000266091">
    <property type="component" value="Unassembled WGS sequence"/>
</dbReference>
<gene>
    <name evidence="2" type="ORF">MESMUL_07000</name>
</gene>
<dbReference type="Gene3D" id="3.30.420.150">
    <property type="entry name" value="Exopolyphosphatase. Domain 2"/>
    <property type="match status" value="1"/>
</dbReference>
<keyword evidence="3" id="KW-1185">Reference proteome</keyword>
<dbReference type="AlphaFoldDB" id="A0A388SAW1"/>